<evidence type="ECO:0000313" key="2">
    <source>
        <dbReference type="Proteomes" id="UP000187203"/>
    </source>
</evidence>
<dbReference type="AlphaFoldDB" id="A0A1R3IKK1"/>
<proteinExistence type="predicted"/>
<comment type="caution">
    <text evidence="1">The sequence shown here is derived from an EMBL/GenBank/DDBJ whole genome shotgun (WGS) entry which is preliminary data.</text>
</comment>
<gene>
    <name evidence="1" type="ORF">COLO4_22686</name>
</gene>
<keyword evidence="2" id="KW-1185">Reference proteome</keyword>
<name>A0A1R3IKK1_9ROSI</name>
<reference evidence="2" key="1">
    <citation type="submission" date="2013-09" db="EMBL/GenBank/DDBJ databases">
        <title>Corchorus olitorius genome sequencing.</title>
        <authorList>
            <person name="Alam M."/>
            <person name="Haque M.S."/>
            <person name="Islam M.S."/>
            <person name="Emdad E.M."/>
            <person name="Islam M.M."/>
            <person name="Ahmed B."/>
            <person name="Halim A."/>
            <person name="Hossen Q.M.M."/>
            <person name="Hossain M.Z."/>
            <person name="Ahmed R."/>
            <person name="Khan M.M."/>
            <person name="Islam R."/>
            <person name="Rashid M.M."/>
            <person name="Khan S.A."/>
            <person name="Rahman M.S."/>
            <person name="Alam M."/>
            <person name="Yahiya A.S."/>
            <person name="Khan M.S."/>
            <person name="Azam M.S."/>
            <person name="Haque T."/>
            <person name="Lashkar M.Z.H."/>
            <person name="Akhand A.I."/>
            <person name="Morshed G."/>
            <person name="Roy S."/>
            <person name="Uddin K.S."/>
            <person name="Rabeya T."/>
            <person name="Hossain A.S."/>
            <person name="Chowdhury A."/>
            <person name="Snigdha A.R."/>
            <person name="Mortoza M.S."/>
            <person name="Matin S.A."/>
            <person name="Hoque S.M.E."/>
            <person name="Islam M.K."/>
            <person name="Roy D.K."/>
            <person name="Haider R."/>
            <person name="Moosa M.M."/>
            <person name="Elias S.M."/>
            <person name="Hasan A.M."/>
            <person name="Jahan S."/>
            <person name="Shafiuddin M."/>
            <person name="Mahmood N."/>
            <person name="Shommy N.S."/>
        </authorList>
    </citation>
    <scope>NUCLEOTIDE SEQUENCE [LARGE SCALE GENOMIC DNA]</scope>
    <source>
        <strain evidence="2">cv. O-4</strain>
    </source>
</reference>
<sequence length="326" mass="36943">MGRKRESDVLVGCNAPQSPIVRLDETSLSHSFQRISVSTPISRLVQELRAQLVHDQERVFYLENGWIQSTPDCSHANSIEKSINHGGIFDQNASINIGAAASVHESQVQLSLMGNERRQDQTNVRRRLFTHLPVCSVEKSGSQCIISNKVGHETVEILKDCSVDEERFGTKLQRMDRYALFKAKRQFRRSASSFGHVEKGEKEDLSLLLWLKKFGFVFGVVVWSEVFSCFCCCSLRSFLPLTLFFLFLSLKPLLRCSAKPIVKIPSPTRYQEREAIPSVESCLQGSWGYTGNSIRIQVPDLMPITLQVFKVLELLMVKPDGEPLYE</sequence>
<dbReference type="EMBL" id="AWUE01018029">
    <property type="protein sequence ID" value="OMO83119.1"/>
    <property type="molecule type" value="Genomic_DNA"/>
</dbReference>
<dbReference type="Proteomes" id="UP000187203">
    <property type="component" value="Unassembled WGS sequence"/>
</dbReference>
<accession>A0A1R3IKK1</accession>
<organism evidence="1 2">
    <name type="scientific">Corchorus olitorius</name>
    <dbReference type="NCBI Taxonomy" id="93759"/>
    <lineage>
        <taxon>Eukaryota</taxon>
        <taxon>Viridiplantae</taxon>
        <taxon>Streptophyta</taxon>
        <taxon>Embryophyta</taxon>
        <taxon>Tracheophyta</taxon>
        <taxon>Spermatophyta</taxon>
        <taxon>Magnoliopsida</taxon>
        <taxon>eudicotyledons</taxon>
        <taxon>Gunneridae</taxon>
        <taxon>Pentapetalae</taxon>
        <taxon>rosids</taxon>
        <taxon>malvids</taxon>
        <taxon>Malvales</taxon>
        <taxon>Malvaceae</taxon>
        <taxon>Grewioideae</taxon>
        <taxon>Apeibeae</taxon>
        <taxon>Corchorus</taxon>
    </lineage>
</organism>
<protein>
    <submittedName>
        <fullName evidence="1">Uncharacterized protein</fullName>
    </submittedName>
</protein>
<evidence type="ECO:0000313" key="1">
    <source>
        <dbReference type="EMBL" id="OMO83119.1"/>
    </source>
</evidence>